<dbReference type="Proteomes" id="UP001283361">
    <property type="component" value="Unassembled WGS sequence"/>
</dbReference>
<comment type="caution">
    <text evidence="1">The sequence shown here is derived from an EMBL/GenBank/DDBJ whole genome shotgun (WGS) entry which is preliminary data.</text>
</comment>
<dbReference type="Gene3D" id="3.30.70.270">
    <property type="match status" value="1"/>
</dbReference>
<dbReference type="AlphaFoldDB" id="A0AAE0YU68"/>
<evidence type="ECO:0000313" key="1">
    <source>
        <dbReference type="EMBL" id="KAK3757269.1"/>
    </source>
</evidence>
<organism evidence="1 2">
    <name type="scientific">Elysia crispata</name>
    <name type="common">lettuce slug</name>
    <dbReference type="NCBI Taxonomy" id="231223"/>
    <lineage>
        <taxon>Eukaryota</taxon>
        <taxon>Metazoa</taxon>
        <taxon>Spiralia</taxon>
        <taxon>Lophotrochozoa</taxon>
        <taxon>Mollusca</taxon>
        <taxon>Gastropoda</taxon>
        <taxon>Heterobranchia</taxon>
        <taxon>Euthyneura</taxon>
        <taxon>Panpulmonata</taxon>
        <taxon>Sacoglossa</taxon>
        <taxon>Placobranchoidea</taxon>
        <taxon>Plakobranchidae</taxon>
        <taxon>Elysia</taxon>
    </lineage>
</organism>
<proteinExistence type="predicted"/>
<dbReference type="PANTHER" id="PTHR24559:SF450">
    <property type="entry name" value="RNA-DIRECTED DNA POLYMERASE HOMOLOG"/>
    <property type="match status" value="1"/>
</dbReference>
<evidence type="ECO:0000313" key="2">
    <source>
        <dbReference type="Proteomes" id="UP001283361"/>
    </source>
</evidence>
<gene>
    <name evidence="1" type="ORF">RRG08_047460</name>
</gene>
<dbReference type="SUPFAM" id="SSF56672">
    <property type="entry name" value="DNA/RNA polymerases"/>
    <property type="match status" value="1"/>
</dbReference>
<name>A0AAE0YU68_9GAST</name>
<dbReference type="CDD" id="cd01647">
    <property type="entry name" value="RT_LTR"/>
    <property type="match status" value="1"/>
</dbReference>
<keyword evidence="2" id="KW-1185">Reference proteome</keyword>
<dbReference type="Gene3D" id="3.10.10.10">
    <property type="entry name" value="HIV Type 1 Reverse Transcriptase, subunit A, domain 1"/>
    <property type="match status" value="1"/>
</dbReference>
<reference evidence="1" key="1">
    <citation type="journal article" date="2023" name="G3 (Bethesda)">
        <title>A reference genome for the long-term kleptoplast-retaining sea slug Elysia crispata morphotype clarki.</title>
        <authorList>
            <person name="Eastman K.E."/>
            <person name="Pendleton A.L."/>
            <person name="Shaikh M.A."/>
            <person name="Suttiyut T."/>
            <person name="Ogas R."/>
            <person name="Tomko P."/>
            <person name="Gavelis G."/>
            <person name="Widhalm J.R."/>
            <person name="Wisecaver J.H."/>
        </authorList>
    </citation>
    <scope>NUCLEOTIDE SEQUENCE</scope>
    <source>
        <strain evidence="1">ECLA1</strain>
    </source>
</reference>
<accession>A0AAE0YU68</accession>
<dbReference type="InterPro" id="IPR043502">
    <property type="entry name" value="DNA/RNA_pol_sf"/>
</dbReference>
<evidence type="ECO:0008006" key="3">
    <source>
        <dbReference type="Google" id="ProtNLM"/>
    </source>
</evidence>
<dbReference type="InterPro" id="IPR053134">
    <property type="entry name" value="RNA-dir_DNA_polymerase"/>
</dbReference>
<dbReference type="InterPro" id="IPR043128">
    <property type="entry name" value="Rev_trsase/Diguanyl_cyclase"/>
</dbReference>
<sequence length="111" mass="12618">MEDLGIILKSDSPYASPVVVVKKKDGGYRICIDFQRLNKISVTDPQRVPSPAETLLAMSEDKYFPRLTLTKDYHQICLRPPDVHKAAFVTMGQHYMFQLMPFGIDLGVNFL</sequence>
<protein>
    <recommendedName>
        <fullName evidence="3">Reverse transcriptase domain-containing protein</fullName>
    </recommendedName>
</protein>
<dbReference type="PANTHER" id="PTHR24559">
    <property type="entry name" value="TRANSPOSON TY3-I GAG-POL POLYPROTEIN"/>
    <property type="match status" value="1"/>
</dbReference>
<dbReference type="EMBL" id="JAWDGP010005399">
    <property type="protein sequence ID" value="KAK3757269.1"/>
    <property type="molecule type" value="Genomic_DNA"/>
</dbReference>